<dbReference type="SUPFAM" id="SSF141000">
    <property type="entry name" value="Glu-tRNAGln amidotransferase C subunit"/>
    <property type="match status" value="1"/>
</dbReference>
<keyword evidence="1" id="KW-0808">Transferase</keyword>
<dbReference type="EMBL" id="KF900465">
    <property type="protein sequence ID" value="AIE95925.1"/>
    <property type="molecule type" value="Genomic_DNA"/>
</dbReference>
<reference evidence="1" key="1">
    <citation type="journal article" date="2014" name="Genome Biol. Evol.">
        <title>Pangenome evidence for extensive interdomain horizontal transfer affecting lineage core and shell genes in uncultured planktonic thaumarchaeota and euryarchaeota.</title>
        <authorList>
            <person name="Deschamps P."/>
            <person name="Zivanovic Y."/>
            <person name="Moreira D."/>
            <person name="Rodriguez-Valera F."/>
            <person name="Lopez-Garcia P."/>
        </authorList>
    </citation>
    <scope>NUCLEOTIDE SEQUENCE</scope>
</reference>
<keyword evidence="1" id="KW-0436">Ligase</keyword>
<dbReference type="GO" id="GO:0016740">
    <property type="term" value="F:transferase activity"/>
    <property type="evidence" value="ECO:0007669"/>
    <property type="project" value="UniProtKB-KW"/>
</dbReference>
<protein>
    <submittedName>
        <fullName evidence="1">Aspartyl-tRNA(Asn)/glutamyl-tRNA (Gln) amidotransferase subunit C (GatC)</fullName>
        <ecNumber evidence="1">6.3.5.6</ecNumber>
    </submittedName>
</protein>
<dbReference type="AlphaFoldDB" id="A0A075FW74"/>
<proteinExistence type="predicted"/>
<dbReference type="InterPro" id="IPR036113">
    <property type="entry name" value="Asp/Glu-ADT_sf_sub_c"/>
</dbReference>
<dbReference type="GO" id="GO:0050566">
    <property type="term" value="F:asparaginyl-tRNA synthase (glutamine-hydrolyzing) activity"/>
    <property type="evidence" value="ECO:0007669"/>
    <property type="project" value="UniProtKB-EC"/>
</dbReference>
<organism evidence="1">
    <name type="scientific">uncultured marine thaumarchaeote AD1000_71_B04</name>
    <dbReference type="NCBI Taxonomy" id="1455936"/>
    <lineage>
        <taxon>Archaea</taxon>
        <taxon>Nitrososphaerota</taxon>
        <taxon>environmental samples</taxon>
    </lineage>
</organism>
<dbReference type="GO" id="GO:0006450">
    <property type="term" value="P:regulation of translational fidelity"/>
    <property type="evidence" value="ECO:0007669"/>
    <property type="project" value="InterPro"/>
</dbReference>
<evidence type="ECO:0000313" key="1">
    <source>
        <dbReference type="EMBL" id="AIE95925.1"/>
    </source>
</evidence>
<gene>
    <name evidence="1" type="primary">gatC</name>
</gene>
<dbReference type="EC" id="6.3.5.6" evidence="1"/>
<accession>A0A075FW74</accession>
<name>A0A075FW74_9ARCH</name>
<sequence>MKNLVNEEEISEVAKLMKINLEDHSDHVKRVQKMLEYFDILDNANVESEEIIVQETDLGKLRDDKYNQYDKNLLKFLKSYQEKYVKAPKLN</sequence>